<evidence type="ECO:0000313" key="1">
    <source>
        <dbReference type="EMBL" id="SEF99817.1"/>
    </source>
</evidence>
<organism evidence="1 2">
    <name type="scientific">Xylanibacter ruminicola</name>
    <name type="common">Prevotella ruminicola</name>
    <dbReference type="NCBI Taxonomy" id="839"/>
    <lineage>
        <taxon>Bacteria</taxon>
        <taxon>Pseudomonadati</taxon>
        <taxon>Bacteroidota</taxon>
        <taxon>Bacteroidia</taxon>
        <taxon>Bacteroidales</taxon>
        <taxon>Prevotellaceae</taxon>
        <taxon>Xylanibacter</taxon>
    </lineage>
</organism>
<dbReference type="Proteomes" id="UP000236735">
    <property type="component" value="Unassembled WGS sequence"/>
</dbReference>
<protein>
    <submittedName>
        <fullName evidence="1">Uncharacterized protein</fullName>
    </submittedName>
</protein>
<reference evidence="1 2" key="1">
    <citation type="submission" date="2016-10" db="EMBL/GenBank/DDBJ databases">
        <authorList>
            <person name="de Groot N.N."/>
        </authorList>
    </citation>
    <scope>NUCLEOTIDE SEQUENCE [LARGE SCALE GENOMIC DNA]</scope>
    <source>
        <strain evidence="1 2">AR32</strain>
    </source>
</reference>
<name>A0A1H5WLI4_XYLRU</name>
<accession>A0A1H5WLI4</accession>
<dbReference type="RefSeq" id="WP_103916070.1">
    <property type="nucleotide sequence ID" value="NZ_FNUV01000006.1"/>
</dbReference>
<dbReference type="EMBL" id="FNUV01000006">
    <property type="protein sequence ID" value="SEF99817.1"/>
    <property type="molecule type" value="Genomic_DNA"/>
</dbReference>
<dbReference type="AlphaFoldDB" id="A0A1H5WLI4"/>
<evidence type="ECO:0000313" key="2">
    <source>
        <dbReference type="Proteomes" id="UP000236735"/>
    </source>
</evidence>
<gene>
    <name evidence="1" type="ORF">SAMN05216354_2397</name>
</gene>
<proteinExistence type="predicted"/>
<sequence length="399" mass="46787">MAYDKHIDKTEEELCKLRDVCSKNEVDRFTDGLESGRINSEEKVIELTNYIRASDGLTQLEYIRLQRLYNEGFIEKFATNYNKRYSTCNLLMNKMRSGISRGMHMLEKLSSKKRSHGSTKSKRRVIDNSKMGNSPYNSALWGLEQYKESVRVLYNEIVSYENHITQCIDLCLYIIEQVAYIRSHPETAYEKHLKNRQEILQNNRSVIRRFVEMNAEMENDLMEKVEALKQQKKSMQEISAMLYHTLDENEYNDWVISEEVMAARRQGITNQERALWGDDKQQVMLCRTAYSHLDELHPEGQKEHIGGKFIALLHNWSKVMPSRGLEYWLTYFTDFYKNSGGVLTPVKKGAVKRGLAQILKGEIEKKEVDEFNQMMDNMVKKYMIKSSDHKNSMQNAVNF</sequence>